<accession>A0ABS3H413</accession>
<organism evidence="7 8">
    <name type="scientific">Candidatus Enterococcus myersii</name>
    <dbReference type="NCBI Taxonomy" id="2815322"/>
    <lineage>
        <taxon>Bacteria</taxon>
        <taxon>Bacillati</taxon>
        <taxon>Bacillota</taxon>
        <taxon>Bacilli</taxon>
        <taxon>Lactobacillales</taxon>
        <taxon>Enterococcaceae</taxon>
        <taxon>Enterococcus</taxon>
    </lineage>
</organism>
<evidence type="ECO:0000256" key="3">
    <source>
        <dbReference type="ARBA" id="ARBA00022692"/>
    </source>
</evidence>
<dbReference type="InterPro" id="IPR050833">
    <property type="entry name" value="Poly_Biosynth_Transport"/>
</dbReference>
<feature type="transmembrane region" description="Helical" evidence="6">
    <location>
        <begin position="230"/>
        <end position="249"/>
    </location>
</feature>
<feature type="transmembrane region" description="Helical" evidence="6">
    <location>
        <begin position="131"/>
        <end position="148"/>
    </location>
</feature>
<feature type="transmembrane region" description="Helical" evidence="6">
    <location>
        <begin position="314"/>
        <end position="335"/>
    </location>
</feature>
<feature type="transmembrane region" description="Helical" evidence="6">
    <location>
        <begin position="347"/>
        <end position="367"/>
    </location>
</feature>
<keyword evidence="5 6" id="KW-0472">Membrane</keyword>
<feature type="transmembrane region" description="Helical" evidence="6">
    <location>
        <begin position="388"/>
        <end position="409"/>
    </location>
</feature>
<name>A0ABS3H413_9ENTE</name>
<dbReference type="PANTHER" id="PTHR30250:SF26">
    <property type="entry name" value="PSMA PROTEIN"/>
    <property type="match status" value="1"/>
</dbReference>
<dbReference type="Proteomes" id="UP000664256">
    <property type="component" value="Unassembled WGS sequence"/>
</dbReference>
<feature type="transmembrane region" description="Helical" evidence="6">
    <location>
        <begin position="255"/>
        <end position="275"/>
    </location>
</feature>
<gene>
    <name evidence="7" type="ORF">JZO76_01440</name>
</gene>
<dbReference type="EMBL" id="JAFLVT010000001">
    <property type="protein sequence ID" value="MBO0448190.1"/>
    <property type="molecule type" value="Genomic_DNA"/>
</dbReference>
<evidence type="ECO:0000313" key="8">
    <source>
        <dbReference type="Proteomes" id="UP000664256"/>
    </source>
</evidence>
<dbReference type="PANTHER" id="PTHR30250">
    <property type="entry name" value="PST FAMILY PREDICTED COLANIC ACID TRANSPORTER"/>
    <property type="match status" value="1"/>
</dbReference>
<evidence type="ECO:0000313" key="7">
    <source>
        <dbReference type="EMBL" id="MBO0448190.1"/>
    </source>
</evidence>
<reference evidence="7 8" key="1">
    <citation type="submission" date="2021-03" db="EMBL/GenBank/DDBJ databases">
        <title>Enterococcal diversity collection.</title>
        <authorList>
            <person name="Gilmore M.S."/>
            <person name="Schwartzman J."/>
            <person name="Van Tyne D."/>
            <person name="Martin M."/>
            <person name="Earl A.M."/>
            <person name="Manson A.L."/>
            <person name="Straub T."/>
            <person name="Salamzade R."/>
            <person name="Saavedra J."/>
            <person name="Lebreton F."/>
            <person name="Prichula J."/>
            <person name="Schaufler K."/>
            <person name="Gaca A."/>
            <person name="Sgardioli B."/>
            <person name="Wagenaar J."/>
            <person name="Strong T."/>
        </authorList>
    </citation>
    <scope>NUCLEOTIDE SEQUENCE [LARGE SCALE GENOMIC DNA]</scope>
    <source>
        <strain evidence="7 8">MJM12</strain>
    </source>
</reference>
<feature type="transmembrane region" description="Helical" evidence="6">
    <location>
        <begin position="55"/>
        <end position="75"/>
    </location>
</feature>
<evidence type="ECO:0000256" key="4">
    <source>
        <dbReference type="ARBA" id="ARBA00022989"/>
    </source>
</evidence>
<comment type="subcellular location">
    <subcellularLocation>
        <location evidence="1">Cell membrane</location>
        <topology evidence="1">Multi-pass membrane protein</topology>
    </subcellularLocation>
</comment>
<keyword evidence="3 6" id="KW-0812">Transmembrane</keyword>
<evidence type="ECO:0000256" key="6">
    <source>
        <dbReference type="SAM" id="Phobius"/>
    </source>
</evidence>
<feature type="transmembrane region" description="Helical" evidence="6">
    <location>
        <begin position="96"/>
        <end position="119"/>
    </location>
</feature>
<feature type="transmembrane region" description="Helical" evidence="6">
    <location>
        <begin position="472"/>
        <end position="491"/>
    </location>
</feature>
<evidence type="ECO:0000256" key="1">
    <source>
        <dbReference type="ARBA" id="ARBA00004651"/>
    </source>
</evidence>
<keyword evidence="4 6" id="KW-1133">Transmembrane helix</keyword>
<sequence>MKNRVLTNSKKAKLNTMTSILIKIVSLVSNFIMKTITIKYLGIEYAGVSSLFTDILTIFSFAELGIGSAIIFELYKPLREKEYPKIAQLMNFYKKAYQLIGLAILLAGVLSIPLLPLFVKSVPDIQENLTVIYILYVLNTVTSYFLIYKGSLLSANQEGYLISIIQVIFSGIRLLVGCFSIIIFKNFLLYLLLDIIIIVIQNIVIYLLADKKFVEIKKYDKELLPAQNKNALLKNVGALSLYQVSNVILNGTDTVVISALLGTGFVTFFANYRLIIRSVDSLVSQITVALTPTLGQLAIDGTESQKKNFSLLNLFVYWITLNTSLLLFFLIPPFIEFWLGKEFVMSEWLLLGFVVDYFFLNMVRIVATFRNANGLFMQGKYRPLIMSILNVVISVIFVKQFGVAGAIWGTIVSRVLTQVWFDPLVVFKYLFKESPVPYFIYFVKQFIIAIFIGIIIRYVINLFQCSNLLINLFYDSFIVLIICNFIFYFLFRKDKSFLRIMKVVMKNK</sequence>
<evidence type="ECO:0000256" key="5">
    <source>
        <dbReference type="ARBA" id="ARBA00023136"/>
    </source>
</evidence>
<feature type="transmembrane region" description="Helical" evidence="6">
    <location>
        <begin position="20"/>
        <end position="43"/>
    </location>
</feature>
<proteinExistence type="predicted"/>
<protein>
    <submittedName>
        <fullName evidence="7">Uncharacterized protein</fullName>
    </submittedName>
</protein>
<keyword evidence="8" id="KW-1185">Reference proteome</keyword>
<feature type="transmembrane region" description="Helical" evidence="6">
    <location>
        <begin position="189"/>
        <end position="209"/>
    </location>
</feature>
<evidence type="ECO:0000256" key="2">
    <source>
        <dbReference type="ARBA" id="ARBA00022475"/>
    </source>
</evidence>
<feature type="transmembrane region" description="Helical" evidence="6">
    <location>
        <begin position="160"/>
        <end position="183"/>
    </location>
</feature>
<feature type="transmembrane region" description="Helical" evidence="6">
    <location>
        <begin position="438"/>
        <end position="460"/>
    </location>
</feature>
<comment type="caution">
    <text evidence="7">The sequence shown here is derived from an EMBL/GenBank/DDBJ whole genome shotgun (WGS) entry which is preliminary data.</text>
</comment>
<dbReference type="RefSeq" id="WP_206902383.1">
    <property type="nucleotide sequence ID" value="NZ_JAFLVT010000001.1"/>
</dbReference>
<keyword evidence="2" id="KW-1003">Cell membrane</keyword>